<dbReference type="GO" id="GO:0003700">
    <property type="term" value="F:DNA-binding transcription factor activity"/>
    <property type="evidence" value="ECO:0007669"/>
    <property type="project" value="TreeGrafter"/>
</dbReference>
<feature type="domain" description="HTH tetR-type" evidence="5">
    <location>
        <begin position="9"/>
        <end position="69"/>
    </location>
</feature>
<evidence type="ECO:0000256" key="1">
    <source>
        <dbReference type="ARBA" id="ARBA00023015"/>
    </source>
</evidence>
<evidence type="ECO:0000313" key="7">
    <source>
        <dbReference type="Proteomes" id="UP000318336"/>
    </source>
</evidence>
<keyword evidence="3" id="KW-0804">Transcription</keyword>
<keyword evidence="2 4" id="KW-0238">DNA-binding</keyword>
<dbReference type="SUPFAM" id="SSF46689">
    <property type="entry name" value="Homeodomain-like"/>
    <property type="match status" value="1"/>
</dbReference>
<keyword evidence="1" id="KW-0805">Transcription regulation</keyword>
<dbReference type="RefSeq" id="WP_142006624.1">
    <property type="nucleotide sequence ID" value="NZ_CAJTBP010000001.1"/>
</dbReference>
<dbReference type="OrthoDB" id="3218408at2"/>
<dbReference type="PANTHER" id="PTHR30055:SF234">
    <property type="entry name" value="HTH-TYPE TRANSCRIPTIONAL REGULATOR BETI"/>
    <property type="match status" value="1"/>
</dbReference>
<feature type="DNA-binding region" description="H-T-H motif" evidence="4">
    <location>
        <begin position="32"/>
        <end position="51"/>
    </location>
</feature>
<gene>
    <name evidence="6" type="ORF">FB554_2555</name>
</gene>
<dbReference type="InterPro" id="IPR009057">
    <property type="entry name" value="Homeodomain-like_sf"/>
</dbReference>
<dbReference type="PANTHER" id="PTHR30055">
    <property type="entry name" value="HTH-TYPE TRANSCRIPTIONAL REGULATOR RUTR"/>
    <property type="match status" value="1"/>
</dbReference>
<evidence type="ECO:0000313" key="6">
    <source>
        <dbReference type="EMBL" id="TQL34386.1"/>
    </source>
</evidence>
<dbReference type="InterPro" id="IPR001647">
    <property type="entry name" value="HTH_TetR"/>
</dbReference>
<name>A0A542XF08_9MICO</name>
<dbReference type="InterPro" id="IPR050109">
    <property type="entry name" value="HTH-type_TetR-like_transc_reg"/>
</dbReference>
<dbReference type="PROSITE" id="PS50977">
    <property type="entry name" value="HTH_TETR_2"/>
    <property type="match status" value="1"/>
</dbReference>
<accession>A0A542XF08</accession>
<evidence type="ECO:0000259" key="5">
    <source>
        <dbReference type="PROSITE" id="PS50977"/>
    </source>
</evidence>
<dbReference type="GO" id="GO:0000976">
    <property type="term" value="F:transcription cis-regulatory region binding"/>
    <property type="evidence" value="ECO:0007669"/>
    <property type="project" value="TreeGrafter"/>
</dbReference>
<comment type="caution">
    <text evidence="6">The sequence shown here is derived from an EMBL/GenBank/DDBJ whole genome shotgun (WGS) entry which is preliminary data.</text>
</comment>
<reference evidence="6 7" key="1">
    <citation type="submission" date="2019-06" db="EMBL/GenBank/DDBJ databases">
        <title>Sequencing the genomes of 1000 actinobacteria strains.</title>
        <authorList>
            <person name="Klenk H.-P."/>
        </authorList>
    </citation>
    <scope>NUCLEOTIDE SEQUENCE [LARGE SCALE GENOMIC DNA]</scope>
    <source>
        <strain evidence="6 7">DSM 24617</strain>
    </source>
</reference>
<dbReference type="Proteomes" id="UP000318336">
    <property type="component" value="Unassembled WGS sequence"/>
</dbReference>
<protein>
    <submittedName>
        <fullName evidence="6">TetR family transcriptional regulator</fullName>
    </submittedName>
</protein>
<dbReference type="Gene3D" id="1.10.357.10">
    <property type="entry name" value="Tetracycline Repressor, domain 2"/>
    <property type="match status" value="1"/>
</dbReference>
<dbReference type="AlphaFoldDB" id="A0A542XF08"/>
<proteinExistence type="predicted"/>
<evidence type="ECO:0000256" key="4">
    <source>
        <dbReference type="PROSITE-ProRule" id="PRU00335"/>
    </source>
</evidence>
<sequence>MPTSERQPRLDRQAWVDAALRAWGKSGLDAVKVEPLAAGLATTKGSFYWHFANRAELIDAALEHWAQETTSAVIDAVRAEPEARRGDRLLEEVFGPHETDRAEWMIFSAAAHPQVQPVVDRVHRARTDYLVELFRGQGVPDARARARAAVAYATYLGELQLRMTGATSAAHSGEFRAELRRLLS</sequence>
<dbReference type="Pfam" id="PF00440">
    <property type="entry name" value="TetR_N"/>
    <property type="match status" value="1"/>
</dbReference>
<dbReference type="EMBL" id="VFOK01000001">
    <property type="protein sequence ID" value="TQL34386.1"/>
    <property type="molecule type" value="Genomic_DNA"/>
</dbReference>
<evidence type="ECO:0000256" key="3">
    <source>
        <dbReference type="ARBA" id="ARBA00023163"/>
    </source>
</evidence>
<organism evidence="6 7">
    <name type="scientific">Barrientosiimonas humi</name>
    <dbReference type="NCBI Taxonomy" id="999931"/>
    <lineage>
        <taxon>Bacteria</taxon>
        <taxon>Bacillati</taxon>
        <taxon>Actinomycetota</taxon>
        <taxon>Actinomycetes</taxon>
        <taxon>Micrococcales</taxon>
        <taxon>Dermacoccaceae</taxon>
        <taxon>Barrientosiimonas</taxon>
    </lineage>
</organism>
<evidence type="ECO:0000256" key="2">
    <source>
        <dbReference type="ARBA" id="ARBA00023125"/>
    </source>
</evidence>
<keyword evidence="7" id="KW-1185">Reference proteome</keyword>